<gene>
    <name evidence="1" type="ORF">D791_01724</name>
</gene>
<proteinExistence type="predicted"/>
<organism evidence="1 2">
    <name type="scientific">Nitrincola nitratireducens</name>
    <dbReference type="NCBI Taxonomy" id="1229521"/>
    <lineage>
        <taxon>Bacteria</taxon>
        <taxon>Pseudomonadati</taxon>
        <taxon>Pseudomonadota</taxon>
        <taxon>Gammaproteobacteria</taxon>
        <taxon>Oceanospirillales</taxon>
        <taxon>Oceanospirillaceae</taxon>
        <taxon>Nitrincola</taxon>
    </lineage>
</organism>
<dbReference type="EMBL" id="AONB01000007">
    <property type="protein sequence ID" value="EXJ11269.1"/>
    <property type="molecule type" value="Genomic_DNA"/>
</dbReference>
<protein>
    <submittedName>
        <fullName evidence="1">Uncharacterized protein</fullName>
    </submittedName>
</protein>
<sequence>MTSLDEGVLTHEYFCENINVTYCLAGLMLIEEQG</sequence>
<dbReference type="STRING" id="1229521.D791_01724"/>
<evidence type="ECO:0000313" key="2">
    <source>
        <dbReference type="Proteomes" id="UP000019464"/>
    </source>
</evidence>
<dbReference type="Proteomes" id="UP000019464">
    <property type="component" value="Unassembled WGS sequence"/>
</dbReference>
<reference evidence="2" key="1">
    <citation type="submission" date="2012-11" db="EMBL/GenBank/DDBJ databases">
        <authorList>
            <person name="Singh A."/>
            <person name="Pinnaka A.K."/>
            <person name="Vaidya B."/>
        </authorList>
    </citation>
    <scope>NUCLEOTIDE SEQUENCE [LARGE SCALE GENOMIC DNA]</scope>
    <source>
        <strain evidence="2">AK23</strain>
    </source>
</reference>
<evidence type="ECO:0000313" key="1">
    <source>
        <dbReference type="EMBL" id="EXJ11269.1"/>
    </source>
</evidence>
<keyword evidence="2" id="KW-1185">Reference proteome</keyword>
<comment type="caution">
    <text evidence="1">The sequence shown here is derived from an EMBL/GenBank/DDBJ whole genome shotgun (WGS) entry which is preliminary data.</text>
</comment>
<name>W9UW09_9GAMM</name>
<reference evidence="1 2" key="2">
    <citation type="journal article" date="2015" name="Syst. Appl. Microbiol.">
        <title>Nitrincola nitratireducens sp. nov. isolated from a haloalkaline crater lake.</title>
        <authorList>
            <person name="Singh A."/>
            <person name="Vaidya B."/>
            <person name="Tanuku N.R."/>
            <person name="Pinnaka A.K."/>
        </authorList>
    </citation>
    <scope>NUCLEOTIDE SEQUENCE [LARGE SCALE GENOMIC DNA]</scope>
    <source>
        <strain evidence="1 2">AK23</strain>
    </source>
</reference>
<accession>W9UW09</accession>
<dbReference type="AlphaFoldDB" id="W9UW09"/>